<organism evidence="3 4">
    <name type="scientific">Pantoea ananatis (strain AJ13355)</name>
    <dbReference type="NCBI Taxonomy" id="932677"/>
    <lineage>
        <taxon>Bacteria</taxon>
        <taxon>Pseudomonadati</taxon>
        <taxon>Pseudomonadota</taxon>
        <taxon>Gammaproteobacteria</taxon>
        <taxon>Enterobacterales</taxon>
        <taxon>Erwiniaceae</taxon>
        <taxon>Pantoea</taxon>
    </lineage>
</organism>
<keyword evidence="1 3" id="KW-0378">Hydrolase</keyword>
<dbReference type="HOGENOM" id="CLU_068979_5_0_6"/>
<feature type="domain" description="Isochorismatase-like" evidence="2">
    <location>
        <begin position="124"/>
        <end position="254"/>
    </location>
</feature>
<dbReference type="EMBL" id="AP012032">
    <property type="protein sequence ID" value="BAK13514.1"/>
    <property type="molecule type" value="Genomic_DNA"/>
</dbReference>
<evidence type="ECO:0000313" key="3">
    <source>
        <dbReference type="EMBL" id="BAK13514.1"/>
    </source>
</evidence>
<dbReference type="PANTHER" id="PTHR43540:SF14">
    <property type="entry name" value="ISOCHORISMATASE"/>
    <property type="match status" value="1"/>
</dbReference>
<protein>
    <submittedName>
        <fullName evidence="3">Isochorismatase hydrolase</fullName>
    </submittedName>
</protein>
<dbReference type="InterPro" id="IPR050272">
    <property type="entry name" value="Isochorismatase-like_hydrls"/>
</dbReference>
<evidence type="ECO:0000259" key="2">
    <source>
        <dbReference type="Pfam" id="PF00857"/>
    </source>
</evidence>
<accession>A0A0H3L2Q1</accession>
<evidence type="ECO:0000256" key="1">
    <source>
        <dbReference type="ARBA" id="ARBA00022801"/>
    </source>
</evidence>
<proteinExistence type="predicted"/>
<dbReference type="AlphaFoldDB" id="A0A0H3L2Q1"/>
<reference evidence="4" key="1">
    <citation type="journal article" date="2012" name="Appl. Microbiol. Biotechnol.">
        <title>The complete genome sequence of Pantoea ananatis AJ13355, an organism with great biotechnological potential.</title>
        <authorList>
            <person name="Hara Y."/>
            <person name="Kadotani N."/>
            <person name="Izui H."/>
            <person name="Katashkina J.I."/>
            <person name="Kuvaeva T.M."/>
            <person name="Andreeva I.G."/>
            <person name="Golubeva L.I."/>
            <person name="Malko D.B."/>
            <person name="Makeev V.J."/>
            <person name="Mashko S.V."/>
            <person name="Kozlov Y.I."/>
        </authorList>
    </citation>
    <scope>NUCLEOTIDE SEQUENCE [LARGE SCALE GENOMIC DNA]</scope>
    <source>
        <strain evidence="4">AJ13355</strain>
    </source>
</reference>
<dbReference type="SUPFAM" id="SSF52499">
    <property type="entry name" value="Isochorismatase-like hydrolases"/>
    <property type="match status" value="1"/>
</dbReference>
<dbReference type="Gene3D" id="3.40.50.850">
    <property type="entry name" value="Isochorismatase-like"/>
    <property type="match status" value="1"/>
</dbReference>
<evidence type="ECO:0000313" key="4">
    <source>
        <dbReference type="Proteomes" id="UP000006690"/>
    </source>
</evidence>
<name>A0A0H3L2Q1_PANAA</name>
<dbReference type="Pfam" id="PF00857">
    <property type="entry name" value="Isochorismatase"/>
    <property type="match status" value="1"/>
</dbReference>
<dbReference type="KEGG" id="paj:PAJ_3434"/>
<dbReference type="InterPro" id="IPR000868">
    <property type="entry name" value="Isochorismatase-like_dom"/>
</dbReference>
<dbReference type="GO" id="GO:0016787">
    <property type="term" value="F:hydrolase activity"/>
    <property type="evidence" value="ECO:0007669"/>
    <property type="project" value="UniProtKB-KW"/>
</dbReference>
<sequence>MQLIGIHHHQRMRGRDVLRTAIAKTLCSHLNGAYTKRFVRMRLKGVMRDVRLIKLHTWQVWRLLKLRAIFFTGKYGWNALHLTSPYSCNKVFCTAPKLQIVILCRLGNTASQAHSPGAIMQRVVMVVDMQNGVFESPRFDRAGRVAQINRLIRQADITLFIQHREGNMIEGSHAFALLPEIEQPQNAYYVTKTACDSFWQTTLASLLSTLAITDFVICGCATDYCVDTTLKVGAGLGYRITVAADAHTTADRTYANAEQLIGQHNEVWAALSMPGNVPRVVDTATLLAEWR</sequence>
<gene>
    <name evidence="3" type="ordered locus">PAJ_3434</name>
</gene>
<dbReference type="Proteomes" id="UP000006690">
    <property type="component" value="Chromosome"/>
</dbReference>
<dbReference type="InterPro" id="IPR036380">
    <property type="entry name" value="Isochorismatase-like_sf"/>
</dbReference>
<dbReference type="PATRIC" id="fig|932677.3.peg.3955"/>
<dbReference type="eggNOG" id="COG1335">
    <property type="taxonomic scope" value="Bacteria"/>
</dbReference>
<dbReference type="PANTHER" id="PTHR43540">
    <property type="entry name" value="PEROXYUREIDOACRYLATE/UREIDOACRYLATE AMIDOHYDROLASE-RELATED"/>
    <property type="match status" value="1"/>
</dbReference>